<dbReference type="PANTHER" id="PTHR35446:SF2">
    <property type="entry name" value="CARBOXYMUCONOLACTONE DECARBOXYLASE-LIKE DOMAIN-CONTAINING PROTEIN"/>
    <property type="match status" value="1"/>
</dbReference>
<gene>
    <name evidence="1" type="ORF">WJX64_02115</name>
</gene>
<dbReference type="RefSeq" id="WP_342111353.1">
    <property type="nucleotide sequence ID" value="NZ_JBCAUN010000001.1"/>
</dbReference>
<proteinExistence type="predicted"/>
<protein>
    <submittedName>
        <fullName evidence="1">Carboxymuconolactone decarboxylase family protein</fullName>
    </submittedName>
</protein>
<dbReference type="SUPFAM" id="SSF69118">
    <property type="entry name" value="AhpD-like"/>
    <property type="match status" value="1"/>
</dbReference>
<dbReference type="PANTHER" id="PTHR35446">
    <property type="entry name" value="SI:CH211-175M2.5"/>
    <property type="match status" value="1"/>
</dbReference>
<dbReference type="InterPro" id="IPR029032">
    <property type="entry name" value="AhpD-like"/>
</dbReference>
<comment type="caution">
    <text evidence="1">The sequence shown here is derived from an EMBL/GenBank/DDBJ whole genome shotgun (WGS) entry which is preliminary data.</text>
</comment>
<sequence>MSIIRTVPDDEATGRLAELYADDIADQGFVAAHTRVMGLHPEAYDAWEALITAIGRPMGKRRYELVTLAAARGSHSRHCRLAHGRRTFTLALFDEDQLVRLARDYTDADLTEAEVAMMAFAEQVSIDASVMTDADSQRLREVGFSDREILDITLAAAARNYYSRAVQALAVDVDETPGISEELKEALVAGI</sequence>
<name>A0ABU9W014_9MICO</name>
<dbReference type="EMBL" id="JBCLVG010000001">
    <property type="protein sequence ID" value="MEN1945335.1"/>
    <property type="molecule type" value="Genomic_DNA"/>
</dbReference>
<dbReference type="Proteomes" id="UP001425155">
    <property type="component" value="Unassembled WGS sequence"/>
</dbReference>
<keyword evidence="2" id="KW-1185">Reference proteome</keyword>
<accession>A0ABU9W014</accession>
<evidence type="ECO:0000313" key="1">
    <source>
        <dbReference type="EMBL" id="MEN1945335.1"/>
    </source>
</evidence>
<dbReference type="Gene3D" id="1.20.1290.10">
    <property type="entry name" value="AhpD-like"/>
    <property type="match status" value="1"/>
</dbReference>
<evidence type="ECO:0000313" key="2">
    <source>
        <dbReference type="Proteomes" id="UP001425155"/>
    </source>
</evidence>
<organism evidence="1 2">
    <name type="scientific">Leifsonia stereocauli</name>
    <dbReference type="NCBI Taxonomy" id="3134136"/>
    <lineage>
        <taxon>Bacteria</taxon>
        <taxon>Bacillati</taxon>
        <taxon>Actinomycetota</taxon>
        <taxon>Actinomycetes</taxon>
        <taxon>Micrococcales</taxon>
        <taxon>Microbacteriaceae</taxon>
        <taxon>Leifsonia</taxon>
    </lineage>
</organism>
<reference evidence="1 2" key="1">
    <citation type="submission" date="2024-03" db="EMBL/GenBank/DDBJ databases">
        <title>YIM 134122 draft genome.</title>
        <authorList>
            <person name="Zuo S."/>
            <person name="Xiong L."/>
        </authorList>
    </citation>
    <scope>NUCLEOTIDE SEQUENCE [LARGE SCALE GENOMIC DNA]</scope>
    <source>
        <strain evidence="1 2">YIM 134122</strain>
    </source>
</reference>